<dbReference type="Proteomes" id="UP000019373">
    <property type="component" value="Unassembled WGS sequence"/>
</dbReference>
<dbReference type="eggNOG" id="ENOG502RXBQ">
    <property type="taxonomic scope" value="Eukaryota"/>
</dbReference>
<dbReference type="InterPro" id="IPR051678">
    <property type="entry name" value="AGP_Transferase"/>
</dbReference>
<dbReference type="InterPro" id="IPR011009">
    <property type="entry name" value="Kinase-like_dom_sf"/>
</dbReference>
<dbReference type="SUPFAM" id="SSF56112">
    <property type="entry name" value="Protein kinase-like (PK-like)"/>
    <property type="match status" value="1"/>
</dbReference>
<organism evidence="2 3">
    <name type="scientific">Endocarpon pusillum (strain Z07020 / HMAS-L-300199)</name>
    <name type="common">Lichen-forming fungus</name>
    <dbReference type="NCBI Taxonomy" id="1263415"/>
    <lineage>
        <taxon>Eukaryota</taxon>
        <taxon>Fungi</taxon>
        <taxon>Dikarya</taxon>
        <taxon>Ascomycota</taxon>
        <taxon>Pezizomycotina</taxon>
        <taxon>Eurotiomycetes</taxon>
        <taxon>Chaetothyriomycetidae</taxon>
        <taxon>Verrucariales</taxon>
        <taxon>Verrucariaceae</taxon>
        <taxon>Endocarpon</taxon>
    </lineage>
</organism>
<keyword evidence="3" id="KW-1185">Reference proteome</keyword>
<dbReference type="PANTHER" id="PTHR21310">
    <property type="entry name" value="AMINOGLYCOSIDE PHOSPHOTRANSFERASE-RELATED-RELATED"/>
    <property type="match status" value="1"/>
</dbReference>
<gene>
    <name evidence="2" type="ORF">EPUS_01498</name>
</gene>
<dbReference type="GeneID" id="19236554"/>
<evidence type="ECO:0000256" key="1">
    <source>
        <dbReference type="SAM" id="MobiDB-lite"/>
    </source>
</evidence>
<reference evidence="3" key="1">
    <citation type="journal article" date="2014" name="BMC Genomics">
        <title>Genome characteristics reveal the impact of lichenization on lichen-forming fungus Endocarpon pusillum Hedwig (Verrucariales, Ascomycota).</title>
        <authorList>
            <person name="Wang Y.-Y."/>
            <person name="Liu B."/>
            <person name="Zhang X.-Y."/>
            <person name="Zhou Q.-M."/>
            <person name="Zhang T."/>
            <person name="Li H."/>
            <person name="Yu Y.-F."/>
            <person name="Zhang X.-L."/>
            <person name="Hao X.-Y."/>
            <person name="Wang M."/>
            <person name="Wang L."/>
            <person name="Wei J.-C."/>
        </authorList>
    </citation>
    <scope>NUCLEOTIDE SEQUENCE [LARGE SCALE GENOMIC DNA]</scope>
    <source>
        <strain evidence="3">Z07020 / HMAS-L-300199</strain>
    </source>
</reference>
<evidence type="ECO:0000313" key="3">
    <source>
        <dbReference type="Proteomes" id="UP000019373"/>
    </source>
</evidence>
<accession>U1I2I7</accession>
<dbReference type="OMA" id="HIRAWIN"/>
<dbReference type="RefSeq" id="XP_007786630.1">
    <property type="nucleotide sequence ID" value="XM_007788440.1"/>
</dbReference>
<dbReference type="PANTHER" id="PTHR21310:SF13">
    <property type="entry name" value="AMINOGLYCOSIDE PHOSPHOTRANSFERASE DOMAIN-CONTAINING PROTEIN"/>
    <property type="match status" value="1"/>
</dbReference>
<dbReference type="HOGENOM" id="CLU_030124_0_0_1"/>
<feature type="region of interest" description="Disordered" evidence="1">
    <location>
        <begin position="235"/>
        <end position="260"/>
    </location>
</feature>
<proteinExistence type="predicted"/>
<protein>
    <submittedName>
        <fullName evidence="2">Uncharacterized protein</fullName>
    </submittedName>
</protein>
<name>U1I2I7_ENDPU</name>
<dbReference type="OrthoDB" id="428260at2759"/>
<dbReference type="EMBL" id="KE720780">
    <property type="protein sequence ID" value="ERF76164.1"/>
    <property type="molecule type" value="Genomic_DNA"/>
</dbReference>
<evidence type="ECO:0000313" key="2">
    <source>
        <dbReference type="EMBL" id="ERF76164.1"/>
    </source>
</evidence>
<sequence>MNIPTPTVTWEEGPFGQMQPIWTSEPSVDAIKSVVRQNLDLDQTIEVDFLAQGGFNKLYSVKIGDTGHVYVMRVSLPVDPHLKVESEAATIELVRQRTNINVPGVIAFDSSNQNPLGYEWILMKFMKGQVLETAWKAMTWGNKEELVKTVARSLAELFEQSFKGIGNIYFAKGGTAPRVGMLPSVENQMFNHTLRVMILVKWCQWRSSGTTVKNISFKYGAVKFDGGFNFDQDQAEGLTSSPDGLPPLSTKPESISGHDDEEIEDAKSVVRLAEKLIESIPLFFSNASTEEAEVTYLYHDDVNRHNILADPGEQGVLTAILDWECVSTVPLWKACQYPLFLQGQPRHDEYFWPEAEQVASGEEVEQVLYGAHILEYEQTKLRRIFEEEMTKVVPEWSEVRQKSIRQADFALAVNWCDGPFTHRRVKVWLERTLAGKKEYQRLEEVNLFEES</sequence>
<dbReference type="AlphaFoldDB" id="U1I2I7"/>